<name>A0ABW4JLR8_9BACL</name>
<dbReference type="Gene3D" id="3.40.50.300">
    <property type="entry name" value="P-loop containing nucleotide triphosphate hydrolases"/>
    <property type="match status" value="1"/>
</dbReference>
<evidence type="ECO:0000313" key="6">
    <source>
        <dbReference type="Proteomes" id="UP001597079"/>
    </source>
</evidence>
<dbReference type="SMART" id="SM00382">
    <property type="entry name" value="AAA"/>
    <property type="match status" value="1"/>
</dbReference>
<dbReference type="InterPro" id="IPR017871">
    <property type="entry name" value="ABC_transporter-like_CS"/>
</dbReference>
<proteinExistence type="predicted"/>
<dbReference type="InterPro" id="IPR008995">
    <property type="entry name" value="Mo/tungstate-bd_C_term_dom"/>
</dbReference>
<dbReference type="InterPro" id="IPR027417">
    <property type="entry name" value="P-loop_NTPase"/>
</dbReference>
<dbReference type="Pfam" id="PF00005">
    <property type="entry name" value="ABC_tran"/>
    <property type="match status" value="1"/>
</dbReference>
<organism evidence="5 6">
    <name type="scientific">Alicyclobacillus fodiniaquatilis</name>
    <dbReference type="NCBI Taxonomy" id="1661150"/>
    <lineage>
        <taxon>Bacteria</taxon>
        <taxon>Bacillati</taxon>
        <taxon>Bacillota</taxon>
        <taxon>Bacilli</taxon>
        <taxon>Bacillales</taxon>
        <taxon>Alicyclobacillaceae</taxon>
        <taxon>Alicyclobacillus</taxon>
    </lineage>
</organism>
<evidence type="ECO:0000256" key="2">
    <source>
        <dbReference type="ARBA" id="ARBA00022741"/>
    </source>
</evidence>
<evidence type="ECO:0000256" key="3">
    <source>
        <dbReference type="ARBA" id="ARBA00022840"/>
    </source>
</evidence>
<evidence type="ECO:0000256" key="1">
    <source>
        <dbReference type="ARBA" id="ARBA00022448"/>
    </source>
</evidence>
<feature type="domain" description="ABC transporter" evidence="4">
    <location>
        <begin position="4"/>
        <end position="234"/>
    </location>
</feature>
<dbReference type="SUPFAM" id="SSF50331">
    <property type="entry name" value="MOP-like"/>
    <property type="match status" value="1"/>
</dbReference>
<evidence type="ECO:0000259" key="4">
    <source>
        <dbReference type="PROSITE" id="PS50893"/>
    </source>
</evidence>
<evidence type="ECO:0000313" key="5">
    <source>
        <dbReference type="EMBL" id="MFD1676725.1"/>
    </source>
</evidence>
<dbReference type="PANTHER" id="PTHR42781:SF4">
    <property type="entry name" value="SPERMIDINE_PUTRESCINE IMPORT ATP-BINDING PROTEIN POTA"/>
    <property type="match status" value="1"/>
</dbReference>
<sequence length="362" mass="40503">MADLSLVQVGKRYGDRTIIEGLDLHVQSGEMVCLLGPSGSGKTTILRMIGGFINSNEGQIIIDGLPVTNVPPERRPTSMVFQQYALWPNMTVYQNIAFGLKLRRLSKREISQRVAEVLQMVDLRGLEKYYPAQLSGGQQQRVALARALVLTPKVLLLDEPLSNLDAQLRHKVREEIREIQQRLHITTIFVTHDQDEAMSVSDRVAVLSEGHIEQFDTPDNLYLHPETNFVARFIGSMNVFRGRIRNGFVYAESSEHNEPVPCEHSNATSTTPVDLAVRPEDILITNDIGATARVLRRLPRGHYAEIVLETSLGTLRAFVPNQLSIGEIVKFRFGRALVYQGGRLVKEEANMAQRVAQEGATI</sequence>
<dbReference type="InterPro" id="IPR050093">
    <property type="entry name" value="ABC_SmlMolc_Importer"/>
</dbReference>
<accession>A0ABW4JLR8</accession>
<gene>
    <name evidence="5" type="ORF">ACFSB2_18790</name>
</gene>
<dbReference type="InterPro" id="IPR003593">
    <property type="entry name" value="AAA+_ATPase"/>
</dbReference>
<dbReference type="PROSITE" id="PS00211">
    <property type="entry name" value="ABC_TRANSPORTER_1"/>
    <property type="match status" value="1"/>
</dbReference>
<dbReference type="SUPFAM" id="SSF52540">
    <property type="entry name" value="P-loop containing nucleoside triphosphate hydrolases"/>
    <property type="match status" value="1"/>
</dbReference>
<keyword evidence="1" id="KW-0813">Transport</keyword>
<dbReference type="Gene3D" id="2.40.50.100">
    <property type="match status" value="1"/>
</dbReference>
<dbReference type="Proteomes" id="UP001597079">
    <property type="component" value="Unassembled WGS sequence"/>
</dbReference>
<dbReference type="GO" id="GO:0005524">
    <property type="term" value="F:ATP binding"/>
    <property type="evidence" value="ECO:0007669"/>
    <property type="project" value="UniProtKB-KW"/>
</dbReference>
<dbReference type="InterPro" id="IPR003439">
    <property type="entry name" value="ABC_transporter-like_ATP-bd"/>
</dbReference>
<protein>
    <submittedName>
        <fullName evidence="5">ABC transporter ATP-binding protein</fullName>
    </submittedName>
</protein>
<keyword evidence="3 5" id="KW-0067">ATP-binding</keyword>
<keyword evidence="2" id="KW-0547">Nucleotide-binding</keyword>
<dbReference type="PANTHER" id="PTHR42781">
    <property type="entry name" value="SPERMIDINE/PUTRESCINE IMPORT ATP-BINDING PROTEIN POTA"/>
    <property type="match status" value="1"/>
</dbReference>
<keyword evidence="6" id="KW-1185">Reference proteome</keyword>
<reference evidence="6" key="1">
    <citation type="journal article" date="2019" name="Int. J. Syst. Evol. Microbiol.">
        <title>The Global Catalogue of Microorganisms (GCM) 10K type strain sequencing project: providing services to taxonomists for standard genome sequencing and annotation.</title>
        <authorList>
            <consortium name="The Broad Institute Genomics Platform"/>
            <consortium name="The Broad Institute Genome Sequencing Center for Infectious Disease"/>
            <person name="Wu L."/>
            <person name="Ma J."/>
        </authorList>
    </citation>
    <scope>NUCLEOTIDE SEQUENCE [LARGE SCALE GENOMIC DNA]</scope>
    <source>
        <strain evidence="6">CGMCC 1.12286</strain>
    </source>
</reference>
<dbReference type="PROSITE" id="PS50893">
    <property type="entry name" value="ABC_TRANSPORTER_2"/>
    <property type="match status" value="1"/>
</dbReference>
<dbReference type="EMBL" id="JBHUCX010000074">
    <property type="protein sequence ID" value="MFD1676725.1"/>
    <property type="molecule type" value="Genomic_DNA"/>
</dbReference>
<comment type="caution">
    <text evidence="5">The sequence shown here is derived from an EMBL/GenBank/DDBJ whole genome shotgun (WGS) entry which is preliminary data.</text>
</comment>
<dbReference type="RefSeq" id="WP_377944631.1">
    <property type="nucleotide sequence ID" value="NZ_JBHUCX010000074.1"/>
</dbReference>